<feature type="repeat" description="ANK" evidence="3">
    <location>
        <begin position="1336"/>
        <end position="1368"/>
    </location>
</feature>
<feature type="region of interest" description="Disordered" evidence="4">
    <location>
        <begin position="2248"/>
        <end position="2299"/>
    </location>
</feature>
<feature type="compositionally biased region" description="Gly residues" evidence="4">
    <location>
        <begin position="2275"/>
        <end position="2285"/>
    </location>
</feature>
<evidence type="ECO:0000256" key="2">
    <source>
        <dbReference type="ARBA" id="ARBA00023043"/>
    </source>
</evidence>
<organism evidence="5 6">
    <name type="scientific">Orbilia oligospora</name>
    <name type="common">Nematode-trapping fungus</name>
    <name type="synonym">Arthrobotrys oligospora</name>
    <dbReference type="NCBI Taxonomy" id="2813651"/>
    <lineage>
        <taxon>Eukaryota</taxon>
        <taxon>Fungi</taxon>
        <taxon>Dikarya</taxon>
        <taxon>Ascomycota</taxon>
        <taxon>Pezizomycotina</taxon>
        <taxon>Orbiliomycetes</taxon>
        <taxon>Orbiliales</taxon>
        <taxon>Orbiliaceae</taxon>
        <taxon>Orbilia</taxon>
    </lineage>
</organism>
<dbReference type="SMART" id="SM00248">
    <property type="entry name" value="ANK"/>
    <property type="match status" value="18"/>
</dbReference>
<dbReference type="Proteomes" id="UP000614610">
    <property type="component" value="Unassembled WGS sequence"/>
</dbReference>
<gene>
    <name evidence="5" type="ORF">TWF679_007394</name>
</gene>
<dbReference type="Gene3D" id="1.25.40.20">
    <property type="entry name" value="Ankyrin repeat-containing domain"/>
    <property type="match status" value="6"/>
</dbReference>
<feature type="compositionally biased region" description="Polar residues" evidence="4">
    <location>
        <begin position="2032"/>
        <end position="2064"/>
    </location>
</feature>
<proteinExistence type="predicted"/>
<sequence>MDRSPSYTSPTSPTGSFNTSQNDYSSIPTSTASPIQASPTHSSPVYAPPIQAPSLQPLSPNLRSRLASLASRSGIAKISLEPPLQAPPRPTFSDQGTTAIVREKLITIRRSQPDYKPPSASGTGFLRKKTVKVTSNNEAQMATFKFKELSYLLGQEVQQPMTGPELDTECAAIVEALLNMGADVNIYKQAKDSLVAKMHIGKSDANVEIPARYLQDATERGKINVIQVLASRGVKQTSLNEAYQIAIRNVNIDTIRVLLEYGADPNSSSTAFEHLVSAGYHDIARLILRSGIPIAKECLTRPLKGIIEMGYVDMVELLVAHGADLEYNNAEAIMAAVKLGRWDILLKMVLNQITPPNELSQVYLLSAVNTVMLANFEPSLRLILIEILLCAGARGEDLARALGQAVGERDKNLINLLLEFGVDVNYDQAAALRYVVSECQLDLVSILLVRPPIPEYLNLAFGEVPFASQTEENIKQLSSLLLSAGGLGDNAAKLLVQAVRAGYNDLLHLLIDGGVSIEYNNAEALVHAITAVDTRKVKALLKANIGPDSASIAFAAIDMFLDETQLHELMGLLLAKGARGDPVNQALLNSVRQKQWTIISLLLSNNADVGYANGASLIHAVSEADEAMLDTLLRNPISTETANVVFDTLRMDTKDLYPMAQKLIAAGAKGNPLSKLLVSAVERKNYTIVQLLLANGTSVVYDGGASLKKAVQTGDDQLVKMVLPKCTKCSDGMAAMAAAFLLIDRLSDSARAAIMPVFLRSGLRGNTVSDTLIQEINKTPTNYAAVEILVKEGDADLGASGGMALKTAASRGDVRLVRILLEAGPENSLVSSAIPLAMDIPSPSTRFDVLEMLLTSGAEGDEVSMALVKTIRQHPEAIGQIDLLLNHGADVNFGAGEVIRAAFTSKQLGVLKKLAYRGASQANLSTVFQMAWDYKDAEWQYRVMEVILGAKLKGPIVDDALIKLAQQDGSDSRVFTLLLKHGASVNHASGAAIMYCIRQGFVDRLKLLLQQDPAPTVIHDALQMAMEQKDATSKYGTVEAILQKQPEFEDINDALVRALEDESPSKELVTLLLDNEGSALHEEGKPIKLAALGGHHEVLQILIEKTQHAVAQIATLTTMIFDEAMTFGVWKTEDGLETMKILLKHGASGMCVDKAFVTTADEYEKYPTAKRFVEALLQTPNANVNREDGRCLKIAAQNANIELVELLLQGNPSKRTLSMAFPHVISSGTEEENLLALGRLFLADGLETDLNFQHPSFGPVFFGVLTKYPNFVEFYKLMIDAGASLEAEVKVNFHSVGEGVTPLLWALLQPATEVESAVIKTFIDSGANVNFKSEYSLTTPLMVAVQRQRRDVVFELIKAGASVTTEDQKGQTALFKACQEGQYDIVELLMARNTSRNDGSLHEAAAFCHPDVVRLLIREGHHDPDFPSSRHSGRSALSELALEGDATTNKERVKETVEALLDGGADLRLRTNNRSPLSFGLDNKNPVEMTRLLLNSGLYKTINSDFNLYRDEKNVVYSLTMYVRKGLCQNKSPEVQEELYRLLKAFRGDDRYYVDDPKMPQPIGYVGIPDYLSRIEEERQVVQRKIDHERMLQQARLRMEKEEATERERIRNHEYQAELVRQADRKAREDARISQQRAAELSHIKAMNEQRQIMEDADKAKQLSHLQLMHEEEQQHKSHMNQEELKMVEFKVAADRKRQQEIEDATDKEHQRQIAYLKQWRGNLDAQKQLTGPAWLSLVVAIPVPQDGGGGGDTTNGQGQSQGIGRNGGDQGGGGADGRGRIPRGRGEISDYSYTSSELSDSIVSVPEQPDLFSRGQALSGGVYGSPMVYVGPGSAEYMLKHGGNGNVHSAGAGTIGIGGTIGSRGGTGGVPNSGSIGGRSGGLDTSLRKNFQGVGGGGSPPNSGRVRGGTGSDNYNSNNLNSPTPSTFNNRLAPGMFSQPREGSQSGWPWDYIERLPSPPLENSLGFSGVAGGIVKSPQYIYGPQDQTRLSSPYGSNPPSVRFSGVQEGIYRNSGQLGSTFSRERKLVPQLTTPLGSSKYVNNSPNKTKNTPGNTGRGTLSPHQGSRNNGGSEEGDEEEVRQGFVESFRSQYPEFAETIEFVTDGDKNYSPEKKILEEFKFTTTNPTPRIVTPPLVDFGKFGAGVDRGKTGTGAGRGANNNNNYNNVADRMESDLLPVDLENILSQYTYADTEDDDNNDNNNNQNNNGGAGTKASCDVTEGDCTDGIGGRESLPLAAQVTRENGNFEVRNPGRVAGLTGRGGAGTNRAVPTTPGGNGGSPGGIQGYPSMKGPRITLED</sequence>
<comment type="caution">
    <text evidence="5">The sequence shown here is derived from an EMBL/GenBank/DDBJ whole genome shotgun (WGS) entry which is preliminary data.</text>
</comment>
<dbReference type="PANTHER" id="PTHR24189">
    <property type="entry name" value="MYOTROPHIN"/>
    <property type="match status" value="1"/>
</dbReference>
<feature type="compositionally biased region" description="Low complexity" evidence="4">
    <location>
        <begin position="1913"/>
        <end position="1931"/>
    </location>
</feature>
<evidence type="ECO:0000313" key="5">
    <source>
        <dbReference type="EMBL" id="KAF3209245.1"/>
    </source>
</evidence>
<feature type="compositionally biased region" description="Gly residues" evidence="4">
    <location>
        <begin position="1747"/>
        <end position="1777"/>
    </location>
</feature>
<dbReference type="InterPro" id="IPR002110">
    <property type="entry name" value="Ankyrin_rpt"/>
</dbReference>
<dbReference type="PROSITE" id="PS50088">
    <property type="entry name" value="ANK_REPEAT"/>
    <property type="match status" value="3"/>
</dbReference>
<feature type="region of interest" description="Disordered" evidence="4">
    <location>
        <begin position="1"/>
        <end position="59"/>
    </location>
</feature>
<keyword evidence="1" id="KW-0677">Repeat</keyword>
<evidence type="ECO:0000256" key="1">
    <source>
        <dbReference type="ARBA" id="ARBA00022737"/>
    </source>
</evidence>
<feature type="compositionally biased region" description="Polar residues" evidence="4">
    <location>
        <begin position="17"/>
        <end position="43"/>
    </location>
</feature>
<feature type="repeat" description="ANK" evidence="3">
    <location>
        <begin position="800"/>
        <end position="832"/>
    </location>
</feature>
<evidence type="ECO:0000313" key="6">
    <source>
        <dbReference type="Proteomes" id="UP000614610"/>
    </source>
</evidence>
<feature type="region of interest" description="Disordered" evidence="4">
    <location>
        <begin position="2192"/>
        <end position="2216"/>
    </location>
</feature>
<protein>
    <submittedName>
        <fullName evidence="5">Uncharacterized protein</fullName>
    </submittedName>
</protein>
<feature type="compositionally biased region" description="Low complexity" evidence="4">
    <location>
        <begin position="1"/>
        <end position="16"/>
    </location>
</feature>
<dbReference type="EMBL" id="WIWT01000043">
    <property type="protein sequence ID" value="KAF3209245.1"/>
    <property type="molecule type" value="Genomic_DNA"/>
</dbReference>
<accession>A0A8H8V7E3</accession>
<feature type="region of interest" description="Disordered" evidence="4">
    <location>
        <begin position="1866"/>
        <end position="1947"/>
    </location>
</feature>
<dbReference type="InterPro" id="IPR050745">
    <property type="entry name" value="Multifunctional_regulatory"/>
</dbReference>
<feature type="region of interest" description="Disordered" evidence="4">
    <location>
        <begin position="2032"/>
        <end position="2083"/>
    </location>
</feature>
<dbReference type="Pfam" id="PF12796">
    <property type="entry name" value="Ank_2"/>
    <property type="match status" value="1"/>
</dbReference>
<reference evidence="5" key="1">
    <citation type="submission" date="2019-06" db="EMBL/GenBank/DDBJ databases">
        <authorList>
            <person name="Palmer J.M."/>
        </authorList>
    </citation>
    <scope>NUCLEOTIDE SEQUENCE</scope>
    <source>
        <strain evidence="5">TWF679</strain>
    </source>
</reference>
<evidence type="ECO:0000256" key="4">
    <source>
        <dbReference type="SAM" id="MobiDB-lite"/>
    </source>
</evidence>
<name>A0A8H8V7E3_ORBOL</name>
<feature type="compositionally biased region" description="Gly residues" evidence="4">
    <location>
        <begin position="1866"/>
        <end position="1882"/>
    </location>
</feature>
<feature type="region of interest" description="Disordered" evidence="4">
    <location>
        <begin position="1747"/>
        <end position="1794"/>
    </location>
</feature>
<dbReference type="InterPro" id="IPR036770">
    <property type="entry name" value="Ankyrin_rpt-contain_sf"/>
</dbReference>
<feature type="repeat" description="ANK" evidence="3">
    <location>
        <begin position="1298"/>
        <end position="1334"/>
    </location>
</feature>
<dbReference type="SUPFAM" id="SSF48403">
    <property type="entry name" value="Ankyrin repeat"/>
    <property type="match status" value="5"/>
</dbReference>
<dbReference type="OrthoDB" id="3182339at2759"/>
<keyword evidence="2 3" id="KW-0040">ANK repeat</keyword>
<evidence type="ECO:0000256" key="3">
    <source>
        <dbReference type="PROSITE-ProRule" id="PRU00023"/>
    </source>
</evidence>